<comment type="caution">
    <text evidence="1">The sequence shown here is derived from an EMBL/GenBank/DDBJ whole genome shotgun (WGS) entry which is preliminary data.</text>
</comment>
<organism evidence="1 2">
    <name type="scientific">Mucilaginibacter corticis</name>
    <dbReference type="NCBI Taxonomy" id="2597670"/>
    <lineage>
        <taxon>Bacteria</taxon>
        <taxon>Pseudomonadati</taxon>
        <taxon>Bacteroidota</taxon>
        <taxon>Sphingobacteriia</taxon>
        <taxon>Sphingobacteriales</taxon>
        <taxon>Sphingobacteriaceae</taxon>
        <taxon>Mucilaginibacter</taxon>
    </lineage>
</organism>
<evidence type="ECO:0000313" key="1">
    <source>
        <dbReference type="EMBL" id="TSJ43386.1"/>
    </source>
</evidence>
<dbReference type="Pfam" id="PF12903">
    <property type="entry name" value="DUF3830"/>
    <property type="match status" value="1"/>
</dbReference>
<accession>A0A556MTW1</accession>
<name>A0A556MTW1_9SPHI</name>
<protein>
    <submittedName>
        <fullName evidence="1">DUF3830 family protein</fullName>
    </submittedName>
</protein>
<reference evidence="1 2" key="1">
    <citation type="submission" date="2019-07" db="EMBL/GenBank/DDBJ databases">
        <authorList>
            <person name="Huq M.A."/>
        </authorList>
    </citation>
    <scope>NUCLEOTIDE SEQUENCE [LARGE SCALE GENOMIC DNA]</scope>
    <source>
        <strain evidence="1 2">MAH-19</strain>
    </source>
</reference>
<dbReference type="RefSeq" id="WP_144246951.1">
    <property type="nucleotide sequence ID" value="NZ_VLPK01000001.1"/>
</dbReference>
<gene>
    <name evidence="1" type="ORF">FO440_04110</name>
</gene>
<dbReference type="InterPro" id="IPR024532">
    <property type="entry name" value="DUF3830"/>
</dbReference>
<dbReference type="Gene3D" id="2.40.100.20">
    <property type="match status" value="1"/>
</dbReference>
<dbReference type="EMBL" id="VLPK01000001">
    <property type="protein sequence ID" value="TSJ43386.1"/>
    <property type="molecule type" value="Genomic_DNA"/>
</dbReference>
<dbReference type="AlphaFoldDB" id="A0A556MTW1"/>
<dbReference type="OrthoDB" id="795537at2"/>
<sequence>MQGFKLITSDNNIVRFKFYTEEALVTCKAFTELLPFNRTFMHARISGQEIWIDDAPELDIIQENASVFTLPGEVVYGPLNPKRAKTSNCMGIYYGEGKGLDACNIFAKVFDEDMDLLKSLGINIWMNGTQNLTFQLL</sequence>
<evidence type="ECO:0000313" key="2">
    <source>
        <dbReference type="Proteomes" id="UP000318733"/>
    </source>
</evidence>
<dbReference type="Proteomes" id="UP000318733">
    <property type="component" value="Unassembled WGS sequence"/>
</dbReference>
<proteinExistence type="predicted"/>
<keyword evidence="2" id="KW-1185">Reference proteome</keyword>